<gene>
    <name evidence="1" type="ordered locus">PCC8801_1406</name>
</gene>
<dbReference type="Proteomes" id="UP000008204">
    <property type="component" value="Chromosome"/>
</dbReference>
<dbReference type="AlphaFoldDB" id="B7K4J9"/>
<dbReference type="KEGG" id="cyp:PCC8801_1406"/>
<evidence type="ECO:0000313" key="1">
    <source>
        <dbReference type="EMBL" id="ACK65464.1"/>
    </source>
</evidence>
<accession>B7K4J9</accession>
<keyword evidence="2" id="KW-1185">Reference proteome</keyword>
<dbReference type="RefSeq" id="WP_012594737.1">
    <property type="nucleotide sequence ID" value="NC_011726.1"/>
</dbReference>
<dbReference type="eggNOG" id="ENOG5032T0D">
    <property type="taxonomic scope" value="Bacteria"/>
</dbReference>
<dbReference type="InterPro" id="IPR021492">
    <property type="entry name" value="DUF3146"/>
</dbReference>
<dbReference type="OrthoDB" id="514223at2"/>
<dbReference type="STRING" id="41431.PCC8801_1406"/>
<dbReference type="Pfam" id="PF11344">
    <property type="entry name" value="DUF3146"/>
    <property type="match status" value="1"/>
</dbReference>
<proteinExistence type="predicted"/>
<reference evidence="2" key="1">
    <citation type="journal article" date="2011" name="MBio">
        <title>Novel metabolic attributes of the genus Cyanothece, comprising a group of unicellular nitrogen-fixing Cyanobacteria.</title>
        <authorList>
            <person name="Bandyopadhyay A."/>
            <person name="Elvitigala T."/>
            <person name="Welsh E."/>
            <person name="Stockel J."/>
            <person name="Liberton M."/>
            <person name="Min H."/>
            <person name="Sherman L.A."/>
            <person name="Pakrasi H.B."/>
        </authorList>
    </citation>
    <scope>NUCLEOTIDE SEQUENCE [LARGE SCALE GENOMIC DNA]</scope>
    <source>
        <strain evidence="2">PCC 8801</strain>
    </source>
</reference>
<organism evidence="1 2">
    <name type="scientific">Rippkaea orientalis (strain PCC 8801 / RF-1)</name>
    <name type="common">Cyanothece sp. (strain PCC 8801)</name>
    <dbReference type="NCBI Taxonomy" id="41431"/>
    <lineage>
        <taxon>Bacteria</taxon>
        <taxon>Bacillati</taxon>
        <taxon>Cyanobacteriota</taxon>
        <taxon>Cyanophyceae</taxon>
        <taxon>Oscillatoriophycideae</taxon>
        <taxon>Chroococcales</taxon>
        <taxon>Aphanothecaceae</taxon>
        <taxon>Rippkaea</taxon>
        <taxon>Rippkaea orientalis</taxon>
    </lineage>
</organism>
<dbReference type="EMBL" id="CP001287">
    <property type="protein sequence ID" value="ACK65464.1"/>
    <property type="molecule type" value="Genomic_DNA"/>
</dbReference>
<evidence type="ECO:0008006" key="3">
    <source>
        <dbReference type="Google" id="ProtNLM"/>
    </source>
</evidence>
<name>B7K4J9_RIPO1</name>
<sequence>MSSKRLPETIAYVRITQQSWQQGRIEGEVRAAEYEWQFKWHFRRGRLLVKPTLGRSLIYEPLGRFLEHCDYQLEPGGDYQFTLRAEL</sequence>
<protein>
    <recommendedName>
        <fullName evidence="3">DUF3146 domain-containing protein</fullName>
    </recommendedName>
</protein>
<evidence type="ECO:0000313" key="2">
    <source>
        <dbReference type="Proteomes" id="UP000008204"/>
    </source>
</evidence>
<dbReference type="HOGENOM" id="CLU_174883_0_0_3"/>